<dbReference type="InterPro" id="IPR025657">
    <property type="entry name" value="RadC_JAB"/>
</dbReference>
<dbReference type="SUPFAM" id="SSF102712">
    <property type="entry name" value="JAB1/MPN domain"/>
    <property type="match status" value="1"/>
</dbReference>
<evidence type="ECO:0000313" key="8">
    <source>
        <dbReference type="EMBL" id="EAQ33160.1"/>
    </source>
</evidence>
<keyword evidence="9" id="KW-1185">Reference proteome</keyword>
<dbReference type="InterPro" id="IPR020891">
    <property type="entry name" value="UPF0758_CS"/>
</dbReference>
<dbReference type="Pfam" id="PF20582">
    <property type="entry name" value="UPF0758_N"/>
    <property type="match status" value="1"/>
</dbReference>
<dbReference type="PANTHER" id="PTHR30471:SF3">
    <property type="entry name" value="UPF0758 PROTEIN YEES-RELATED"/>
    <property type="match status" value="1"/>
</dbReference>
<dbReference type="Gene3D" id="3.40.140.10">
    <property type="entry name" value="Cytidine Deaminase, domain 2"/>
    <property type="match status" value="1"/>
</dbReference>
<comment type="caution">
    <text evidence="8">The sequence shown here is derived from an EMBL/GenBank/DDBJ whole genome shotgun (WGS) entry which is preliminary data.</text>
</comment>
<keyword evidence="3" id="KW-0378">Hydrolase</keyword>
<organism evidence="8 9">
    <name type="scientific">Idiomarina baltica OS145</name>
    <dbReference type="NCBI Taxonomy" id="314276"/>
    <lineage>
        <taxon>Bacteria</taxon>
        <taxon>Pseudomonadati</taxon>
        <taxon>Pseudomonadota</taxon>
        <taxon>Gammaproteobacteria</taxon>
        <taxon>Alteromonadales</taxon>
        <taxon>Idiomarinaceae</taxon>
        <taxon>Idiomarina</taxon>
    </lineage>
</organism>
<protein>
    <submittedName>
        <fullName evidence="8">RadC</fullName>
    </submittedName>
</protein>
<dbReference type="InterPro" id="IPR001405">
    <property type="entry name" value="UPF0758"/>
</dbReference>
<dbReference type="CDD" id="cd08071">
    <property type="entry name" value="MPN_DUF2466"/>
    <property type="match status" value="1"/>
</dbReference>
<dbReference type="InterPro" id="IPR046778">
    <property type="entry name" value="UPF0758_N"/>
</dbReference>
<dbReference type="PROSITE" id="PS50249">
    <property type="entry name" value="MPN"/>
    <property type="match status" value="1"/>
</dbReference>
<gene>
    <name evidence="8" type="ORF">OS145_02290</name>
</gene>
<dbReference type="EMBL" id="AAMX01000001">
    <property type="protein sequence ID" value="EAQ33160.1"/>
    <property type="molecule type" value="Genomic_DNA"/>
</dbReference>
<comment type="similarity">
    <text evidence="6">Belongs to the UPF0758 family.</text>
</comment>
<evidence type="ECO:0000256" key="2">
    <source>
        <dbReference type="ARBA" id="ARBA00022723"/>
    </source>
</evidence>
<keyword evidence="4" id="KW-0862">Zinc</keyword>
<sequence length="260" mass="29102">MMNHQRPYVKTRKDNMSYGEAVVCKATLEYFSGAESMSVKSWPESERPREKLQQFGVSALSDAELLAILLGSGCRGLDVVTFARQLLVQFNGIGPLLTSSNQQLMAVKGLGPARINQLQVVLELSKRYLAWQLSRRDGFTEPSMVKEYLSTQLRHQRREVFALLLLDSQHRLLRYEELFYGTINAAPVYPREVLKLVMQHNAAAVILAHNHPSGVAEPSQADKRVTERLQKALALVDVALLDHFVIGSGDPVSFAERGLI</sequence>
<dbReference type="PROSITE" id="PS01302">
    <property type="entry name" value="UPF0758"/>
    <property type="match status" value="1"/>
</dbReference>
<dbReference type="PANTHER" id="PTHR30471">
    <property type="entry name" value="DNA REPAIR PROTEIN RADC"/>
    <property type="match status" value="1"/>
</dbReference>
<evidence type="ECO:0000256" key="6">
    <source>
        <dbReference type="RuleBase" id="RU003797"/>
    </source>
</evidence>
<reference evidence="8 9" key="1">
    <citation type="submission" date="2006-01" db="EMBL/GenBank/DDBJ databases">
        <authorList>
            <person name="Brettar I."/>
            <person name="Hofle M."/>
            <person name="Ferriera S."/>
            <person name="Johnson J."/>
            <person name="Kravitz S."/>
            <person name="Halpern A."/>
            <person name="Remington K."/>
            <person name="Beeson K."/>
            <person name="Tran B."/>
            <person name="Rogers Y.-H."/>
            <person name="Friedman R."/>
            <person name="Venter J.C."/>
        </authorList>
    </citation>
    <scope>NUCLEOTIDE SEQUENCE [LARGE SCALE GENOMIC DNA]</scope>
    <source>
        <strain evidence="8 9">OS145</strain>
    </source>
</reference>
<evidence type="ECO:0000259" key="7">
    <source>
        <dbReference type="PROSITE" id="PS50249"/>
    </source>
</evidence>
<keyword evidence="2" id="KW-0479">Metal-binding</keyword>
<dbReference type="NCBIfam" id="TIGR00608">
    <property type="entry name" value="radc"/>
    <property type="match status" value="1"/>
</dbReference>
<accession>A0ABM9WQ87</accession>
<dbReference type="Pfam" id="PF04002">
    <property type="entry name" value="RadC"/>
    <property type="match status" value="1"/>
</dbReference>
<evidence type="ECO:0000313" key="9">
    <source>
        <dbReference type="Proteomes" id="UP000016543"/>
    </source>
</evidence>
<dbReference type="SUPFAM" id="SSF47781">
    <property type="entry name" value="RuvA domain 2-like"/>
    <property type="match status" value="1"/>
</dbReference>
<keyword evidence="1" id="KW-0645">Protease</keyword>
<proteinExistence type="inferred from homology"/>
<evidence type="ECO:0000256" key="5">
    <source>
        <dbReference type="ARBA" id="ARBA00023049"/>
    </source>
</evidence>
<evidence type="ECO:0000256" key="3">
    <source>
        <dbReference type="ARBA" id="ARBA00022801"/>
    </source>
</evidence>
<feature type="domain" description="MPN" evidence="7">
    <location>
        <begin position="138"/>
        <end position="260"/>
    </location>
</feature>
<dbReference type="InterPro" id="IPR037518">
    <property type="entry name" value="MPN"/>
</dbReference>
<dbReference type="InterPro" id="IPR010994">
    <property type="entry name" value="RuvA_2-like"/>
</dbReference>
<evidence type="ECO:0000256" key="1">
    <source>
        <dbReference type="ARBA" id="ARBA00022670"/>
    </source>
</evidence>
<evidence type="ECO:0000256" key="4">
    <source>
        <dbReference type="ARBA" id="ARBA00022833"/>
    </source>
</evidence>
<dbReference type="NCBIfam" id="NF000642">
    <property type="entry name" value="PRK00024.1"/>
    <property type="match status" value="1"/>
</dbReference>
<name>A0ABM9WQ87_9GAMM</name>
<dbReference type="Proteomes" id="UP000016543">
    <property type="component" value="Unassembled WGS sequence"/>
</dbReference>
<keyword evidence="5" id="KW-0482">Metalloprotease</keyword>